<sequence length="608" mass="69899">MHNYVNPFSVETPEQMSASEINSLYVPQTESYSLESKGHVFLHGHRGCGKSMMFRRLAPDCQTLYHSKDVNQLPFFGVYTSIKKTDIDIADFSVLENSTSKIIIAEHVMVCYFLSRLFAEIKKHCTVTSQSEVDEYIKNKFYYILEDAGLEDTIDLSKVDTRFSDSKLDFLIHFFDKSYNQCISFLKTSLIQGLEHTRVNFENPIFSFYEAFLPIIHSVQDLSFMPSSPIYFLIDDADNLNIEQTKILNTWVSYRTTDFLSFKISTQMNYKTYDTQSGRRIETPHDYKELTYSKVQTGSKKERYTEWVYEVTKKRLELFAKQNPNTSIDPKMFFAEDDAQEKAIKDIANQYRKGELKGGSSRANDNAYRYARPDYIKSLGGKSKNRNVYKYAGFDQLVHVSSGVIRYFLDAASKMYAQSARDNDGNVIDHIKPEIQNKILREESDILLFSYVDKIANDNNNNVEFNKVKKLRHLIHCIGSIFYAALISDGSERKYFSFIISDSENLSEELNEVIRLAIQEGLLFESFVGTKEGFGRTKLYVMTRRLAPYFNLDPMGFSGYKSLQSHVLHNALNDPKAVISNLKKGGIEYIDKNSTTPNSQTPTQGSLL</sequence>
<dbReference type="EMBL" id="CAKMUD010000116">
    <property type="protein sequence ID" value="CAH1602632.1"/>
    <property type="molecule type" value="Genomic_DNA"/>
</dbReference>
<accession>A0AAU9QXB7</accession>
<evidence type="ECO:0000313" key="1">
    <source>
        <dbReference type="EMBL" id="CAH1602632.1"/>
    </source>
</evidence>
<name>A0AAU9QXB7_9VIBR</name>
<evidence type="ECO:0008006" key="3">
    <source>
        <dbReference type="Google" id="ProtNLM"/>
    </source>
</evidence>
<dbReference type="RefSeq" id="WP_409590194.1">
    <property type="nucleotide sequence ID" value="NZ_CAKMTZ010000126.1"/>
</dbReference>
<organism evidence="1 2">
    <name type="scientific">Vibrio jasicida</name>
    <dbReference type="NCBI Taxonomy" id="766224"/>
    <lineage>
        <taxon>Bacteria</taxon>
        <taxon>Pseudomonadati</taxon>
        <taxon>Pseudomonadota</taxon>
        <taxon>Gammaproteobacteria</taxon>
        <taxon>Vibrionales</taxon>
        <taxon>Vibrionaceae</taxon>
        <taxon>Vibrio</taxon>
    </lineage>
</organism>
<proteinExistence type="predicted"/>
<protein>
    <recommendedName>
        <fullName evidence="3">FunZ protein</fullName>
    </recommendedName>
</protein>
<dbReference type="InterPro" id="IPR027417">
    <property type="entry name" value="P-loop_NTPase"/>
</dbReference>
<gene>
    <name evidence="1" type="ORF">THF1A12_60082</name>
</gene>
<evidence type="ECO:0000313" key="2">
    <source>
        <dbReference type="Proteomes" id="UP001295462"/>
    </source>
</evidence>
<dbReference type="Pfam" id="PF24389">
    <property type="entry name" value="ORC-CDC6-like"/>
    <property type="match status" value="1"/>
</dbReference>
<dbReference type="SUPFAM" id="SSF52540">
    <property type="entry name" value="P-loop containing nucleoside triphosphate hydrolases"/>
    <property type="match status" value="1"/>
</dbReference>
<dbReference type="AlphaFoldDB" id="A0AAU9QXB7"/>
<reference evidence="1" key="1">
    <citation type="submission" date="2022-01" db="EMBL/GenBank/DDBJ databases">
        <authorList>
            <person name="Lagorce A."/>
        </authorList>
    </citation>
    <scope>NUCLEOTIDE SEQUENCE</scope>
    <source>
        <strain evidence="1">Th15_F1_A12</strain>
    </source>
</reference>
<dbReference type="Proteomes" id="UP001295462">
    <property type="component" value="Unassembled WGS sequence"/>
</dbReference>
<comment type="caution">
    <text evidence="1">The sequence shown here is derived from an EMBL/GenBank/DDBJ whole genome shotgun (WGS) entry which is preliminary data.</text>
</comment>
<dbReference type="InterPro" id="IPR056955">
    <property type="entry name" value="ORC-CDC6-like"/>
</dbReference>